<dbReference type="Proteomes" id="UP000236161">
    <property type="component" value="Unassembled WGS sequence"/>
</dbReference>
<evidence type="ECO:0000256" key="2">
    <source>
        <dbReference type="SAM" id="MobiDB-lite"/>
    </source>
</evidence>
<organism evidence="3 4">
    <name type="scientific">Apostasia shenzhenica</name>
    <dbReference type="NCBI Taxonomy" id="1088818"/>
    <lineage>
        <taxon>Eukaryota</taxon>
        <taxon>Viridiplantae</taxon>
        <taxon>Streptophyta</taxon>
        <taxon>Embryophyta</taxon>
        <taxon>Tracheophyta</taxon>
        <taxon>Spermatophyta</taxon>
        <taxon>Magnoliopsida</taxon>
        <taxon>Liliopsida</taxon>
        <taxon>Asparagales</taxon>
        <taxon>Orchidaceae</taxon>
        <taxon>Apostasioideae</taxon>
        <taxon>Apostasia</taxon>
    </lineage>
</organism>
<dbReference type="EMBL" id="KZ451899">
    <property type="protein sequence ID" value="PKA64946.1"/>
    <property type="molecule type" value="Genomic_DNA"/>
</dbReference>
<reference evidence="3 4" key="1">
    <citation type="journal article" date="2017" name="Nature">
        <title>The Apostasia genome and the evolution of orchids.</title>
        <authorList>
            <person name="Zhang G.Q."/>
            <person name="Liu K.W."/>
            <person name="Li Z."/>
            <person name="Lohaus R."/>
            <person name="Hsiao Y.Y."/>
            <person name="Niu S.C."/>
            <person name="Wang J.Y."/>
            <person name="Lin Y.C."/>
            <person name="Xu Q."/>
            <person name="Chen L.J."/>
            <person name="Yoshida K."/>
            <person name="Fujiwara S."/>
            <person name="Wang Z.W."/>
            <person name="Zhang Y.Q."/>
            <person name="Mitsuda N."/>
            <person name="Wang M."/>
            <person name="Liu G.H."/>
            <person name="Pecoraro L."/>
            <person name="Huang H.X."/>
            <person name="Xiao X.J."/>
            <person name="Lin M."/>
            <person name="Wu X.Y."/>
            <person name="Wu W.L."/>
            <person name="Chen Y.Y."/>
            <person name="Chang S.B."/>
            <person name="Sakamoto S."/>
            <person name="Ohme-Takagi M."/>
            <person name="Yagi M."/>
            <person name="Zeng S.J."/>
            <person name="Shen C.Y."/>
            <person name="Yeh C.M."/>
            <person name="Luo Y.B."/>
            <person name="Tsai W.C."/>
            <person name="Van de Peer Y."/>
            <person name="Liu Z.J."/>
        </authorList>
    </citation>
    <scope>NUCLEOTIDE SEQUENCE [LARGE SCALE GENOMIC DNA]</scope>
    <source>
        <strain evidence="4">cv. Shenzhen</strain>
        <tissue evidence="3">Stem</tissue>
    </source>
</reference>
<dbReference type="InterPro" id="IPR040400">
    <property type="entry name" value="BAG5/6/7/8"/>
</dbReference>
<evidence type="ECO:0000313" key="3">
    <source>
        <dbReference type="EMBL" id="PKA64946.1"/>
    </source>
</evidence>
<dbReference type="PANTHER" id="PTHR33322:SF18">
    <property type="entry name" value="BAG FAMILY MOLECULAR CHAPERONE REGULATOR 8, CHLOROPLASTIC"/>
    <property type="match status" value="1"/>
</dbReference>
<proteinExistence type="predicted"/>
<dbReference type="GO" id="GO:0006457">
    <property type="term" value="P:protein folding"/>
    <property type="evidence" value="ECO:0007669"/>
    <property type="project" value="TreeGrafter"/>
</dbReference>
<dbReference type="STRING" id="1088818.A0A2I0BAY0"/>
<evidence type="ECO:0000313" key="4">
    <source>
        <dbReference type="Proteomes" id="UP000236161"/>
    </source>
</evidence>
<feature type="compositionally biased region" description="Low complexity" evidence="2">
    <location>
        <begin position="114"/>
        <end position="127"/>
    </location>
</feature>
<protein>
    <submittedName>
        <fullName evidence="3">BAG family molecular chaperone regulator 8, chloroplastic</fullName>
    </submittedName>
</protein>
<name>A0A2I0BAY0_9ASPA</name>
<accession>A0A2I0BAY0</accession>
<evidence type="ECO:0000256" key="1">
    <source>
        <dbReference type="ARBA" id="ARBA00023186"/>
    </source>
</evidence>
<dbReference type="GO" id="GO:0009506">
    <property type="term" value="C:plasmodesma"/>
    <property type="evidence" value="ECO:0007669"/>
    <property type="project" value="TreeGrafter"/>
</dbReference>
<feature type="region of interest" description="Disordered" evidence="2">
    <location>
        <begin position="114"/>
        <end position="146"/>
    </location>
</feature>
<gene>
    <name evidence="3" type="primary">BAG1</name>
    <name evidence="3" type="ORF">AXF42_Ash011548</name>
</gene>
<keyword evidence="4" id="KW-1185">Reference proteome</keyword>
<keyword evidence="1" id="KW-0143">Chaperone</keyword>
<dbReference type="AlphaFoldDB" id="A0A2I0BAY0"/>
<dbReference type="OrthoDB" id="1100735at2759"/>
<sequence>MPTHQHHHLHHGDHRSCSGNYNSSCHPSYCSCCCCCCNSSSSPPLPAPSPLPPISTEKLLQAMATQLLFQMPANPHLLQTQSLPKSSKDYQQVQSLVQSLILRVATLESSFSQLSSCSPAAPKPSASETLSSPRRRPAPPHPTLSLRDVAARTIQARFRRFLVRRSQTLRDLKRLAAFKSDAAALRSLISGESRMEPEILSQKVMDLLLQVDFIQSSDPMIREGKRSISRELARMLDFIDKVLVKERSVSLRALEITGNAAEDEAAPPIPYARSAKRVSFAENSVGTYDEGKGEDKGFGYAMSGGLHGKDGGLGLSAPLPAQMEPRTGL</sequence>
<dbReference type="PANTHER" id="PTHR33322">
    <property type="entry name" value="BAG DOMAIN CONTAINING PROTEIN, EXPRESSED"/>
    <property type="match status" value="1"/>
</dbReference>